<dbReference type="CDD" id="cd03440">
    <property type="entry name" value="hot_dog"/>
    <property type="match status" value="1"/>
</dbReference>
<dbReference type="InterPro" id="IPR029069">
    <property type="entry name" value="HotDog_dom_sf"/>
</dbReference>
<gene>
    <name evidence="4" type="ORF">IAA37_08770</name>
</gene>
<protein>
    <submittedName>
        <fullName evidence="4">Thioesterase family protein</fullName>
    </submittedName>
</protein>
<dbReference type="PIRSF" id="PIRSF014972">
    <property type="entry name" value="FlK"/>
    <property type="match status" value="1"/>
</dbReference>
<accession>A0A9D2MKE8</accession>
<evidence type="ECO:0000256" key="1">
    <source>
        <dbReference type="PIRSR" id="PIRSR014972-1"/>
    </source>
</evidence>
<dbReference type="AlphaFoldDB" id="A0A9D2MKE8"/>
<feature type="active site" evidence="1">
    <location>
        <position position="35"/>
    </location>
</feature>
<evidence type="ECO:0000313" key="4">
    <source>
        <dbReference type="EMBL" id="HJB75743.1"/>
    </source>
</evidence>
<dbReference type="Pfam" id="PF22636">
    <property type="entry name" value="FlK"/>
    <property type="match status" value="1"/>
</dbReference>
<evidence type="ECO:0000313" key="5">
    <source>
        <dbReference type="Proteomes" id="UP000823877"/>
    </source>
</evidence>
<feature type="active site" evidence="1">
    <location>
        <position position="69"/>
    </location>
</feature>
<feature type="binding site" evidence="2">
    <location>
        <position position="114"/>
    </location>
    <ligand>
        <name>substrate</name>
    </ligand>
</feature>
<evidence type="ECO:0000256" key="2">
    <source>
        <dbReference type="PIRSR" id="PIRSR014972-2"/>
    </source>
</evidence>
<feature type="binding site" evidence="2">
    <location>
        <position position="62"/>
    </location>
    <ligand>
        <name>CoA</name>
        <dbReference type="ChEBI" id="CHEBI:57287"/>
    </ligand>
</feature>
<evidence type="ECO:0000259" key="3">
    <source>
        <dbReference type="Pfam" id="PF22636"/>
    </source>
</evidence>
<feature type="domain" description="Fluoroacetyl-CoA-specific thioesterase-like" evidence="3">
    <location>
        <begin position="16"/>
        <end position="118"/>
    </location>
</feature>
<sequence>MKEVKSGAFAEKTLVVNGENTAVAAGSGSLPVLGTPYMIALMENATCAAVEPYLEEGETTVGTRIDVTHDRASKTGETITARAEIREVRGRKIVFSVEATNEKGERIGGGTIERFAVIREKFMAKLG</sequence>
<comment type="caution">
    <text evidence="4">The sequence shown here is derived from an EMBL/GenBank/DDBJ whole genome shotgun (WGS) entry which is preliminary data.</text>
</comment>
<dbReference type="EMBL" id="DWXN01000013">
    <property type="protein sequence ID" value="HJB75743.1"/>
    <property type="molecule type" value="Genomic_DNA"/>
</dbReference>
<dbReference type="InterPro" id="IPR025540">
    <property type="entry name" value="FlK"/>
</dbReference>
<organism evidence="4 5">
    <name type="scientific">Candidatus Eubacterium faecale</name>
    <dbReference type="NCBI Taxonomy" id="2838568"/>
    <lineage>
        <taxon>Bacteria</taxon>
        <taxon>Bacillati</taxon>
        <taxon>Bacillota</taxon>
        <taxon>Clostridia</taxon>
        <taxon>Eubacteriales</taxon>
        <taxon>Eubacteriaceae</taxon>
        <taxon>Eubacterium</taxon>
    </lineage>
</organism>
<dbReference type="Gene3D" id="3.10.129.10">
    <property type="entry name" value="Hotdog Thioesterase"/>
    <property type="match status" value="1"/>
</dbReference>
<feature type="active site" evidence="1">
    <location>
        <position position="43"/>
    </location>
</feature>
<dbReference type="Proteomes" id="UP000823877">
    <property type="component" value="Unassembled WGS sequence"/>
</dbReference>
<dbReference type="PANTHER" id="PTHR36934">
    <property type="entry name" value="BLR0278 PROTEIN"/>
    <property type="match status" value="1"/>
</dbReference>
<dbReference type="InterPro" id="IPR054485">
    <property type="entry name" value="FlK-like_dom"/>
</dbReference>
<dbReference type="PANTHER" id="PTHR36934:SF1">
    <property type="entry name" value="THIOESTERASE DOMAIN-CONTAINING PROTEIN"/>
    <property type="match status" value="1"/>
</dbReference>
<reference evidence="4" key="1">
    <citation type="journal article" date="2021" name="PeerJ">
        <title>Extensive microbial diversity within the chicken gut microbiome revealed by metagenomics and culture.</title>
        <authorList>
            <person name="Gilroy R."/>
            <person name="Ravi A."/>
            <person name="Getino M."/>
            <person name="Pursley I."/>
            <person name="Horton D.L."/>
            <person name="Alikhan N.F."/>
            <person name="Baker D."/>
            <person name="Gharbi K."/>
            <person name="Hall N."/>
            <person name="Watson M."/>
            <person name="Adriaenssens E.M."/>
            <person name="Foster-Nyarko E."/>
            <person name="Jarju S."/>
            <person name="Secka A."/>
            <person name="Antonio M."/>
            <person name="Oren A."/>
            <person name="Chaudhuri R.R."/>
            <person name="La Ragione R."/>
            <person name="Hildebrand F."/>
            <person name="Pallen M.J."/>
        </authorList>
    </citation>
    <scope>NUCLEOTIDE SEQUENCE</scope>
    <source>
        <strain evidence="4">CHK188-16595</strain>
    </source>
</reference>
<dbReference type="SUPFAM" id="SSF54637">
    <property type="entry name" value="Thioesterase/thiol ester dehydrase-isomerase"/>
    <property type="match status" value="1"/>
</dbReference>
<feature type="binding site" evidence="2">
    <location>
        <position position="62"/>
    </location>
    <ligand>
        <name>substrate</name>
    </ligand>
</feature>
<reference evidence="4" key="2">
    <citation type="submission" date="2021-04" db="EMBL/GenBank/DDBJ databases">
        <authorList>
            <person name="Gilroy R."/>
        </authorList>
    </citation>
    <scope>NUCLEOTIDE SEQUENCE</scope>
    <source>
        <strain evidence="4">CHK188-16595</strain>
    </source>
</reference>
<proteinExistence type="predicted"/>
<name>A0A9D2MKE8_9FIRM</name>